<accession>A0A6M3IX68</accession>
<proteinExistence type="predicted"/>
<keyword evidence="1" id="KW-1133">Transmembrane helix</keyword>
<evidence type="ECO:0000313" key="2">
    <source>
        <dbReference type="EMBL" id="QJA62110.1"/>
    </source>
</evidence>
<sequence>MRNIIGNICLGVVLLSLLCLIGVFILLTVLAWQEGYWYIPCFFGVLMIALLGMKLCA</sequence>
<protein>
    <recommendedName>
        <fullName evidence="3">Transmembrane protein</fullName>
    </recommendedName>
</protein>
<feature type="transmembrane region" description="Helical" evidence="1">
    <location>
        <begin position="36"/>
        <end position="56"/>
    </location>
</feature>
<dbReference type="AlphaFoldDB" id="A0A6M3IX68"/>
<keyword evidence="1" id="KW-0472">Membrane</keyword>
<evidence type="ECO:0008006" key="3">
    <source>
        <dbReference type="Google" id="ProtNLM"/>
    </source>
</evidence>
<dbReference type="EMBL" id="MT141462">
    <property type="protein sequence ID" value="QJA62110.1"/>
    <property type="molecule type" value="Genomic_DNA"/>
</dbReference>
<reference evidence="2" key="1">
    <citation type="submission" date="2020-03" db="EMBL/GenBank/DDBJ databases">
        <title>The deep terrestrial virosphere.</title>
        <authorList>
            <person name="Holmfeldt K."/>
            <person name="Nilsson E."/>
            <person name="Simone D."/>
            <person name="Lopez-Fernandez M."/>
            <person name="Wu X."/>
            <person name="de Brujin I."/>
            <person name="Lundin D."/>
            <person name="Andersson A."/>
            <person name="Bertilsson S."/>
            <person name="Dopson M."/>
        </authorList>
    </citation>
    <scope>NUCLEOTIDE SEQUENCE</scope>
    <source>
        <strain evidence="2">MM415B00826</strain>
    </source>
</reference>
<name>A0A6M3IX68_9ZZZZ</name>
<organism evidence="2">
    <name type="scientific">viral metagenome</name>
    <dbReference type="NCBI Taxonomy" id="1070528"/>
    <lineage>
        <taxon>unclassified sequences</taxon>
        <taxon>metagenomes</taxon>
        <taxon>organismal metagenomes</taxon>
    </lineage>
</organism>
<evidence type="ECO:0000256" key="1">
    <source>
        <dbReference type="SAM" id="Phobius"/>
    </source>
</evidence>
<gene>
    <name evidence="2" type="ORF">MM415B00826_0021</name>
</gene>
<keyword evidence="1" id="KW-0812">Transmembrane</keyword>
<feature type="transmembrane region" description="Helical" evidence="1">
    <location>
        <begin position="7"/>
        <end position="30"/>
    </location>
</feature>